<keyword evidence="2" id="KW-1185">Reference proteome</keyword>
<evidence type="ECO:0000313" key="2">
    <source>
        <dbReference type="Proteomes" id="UP000499080"/>
    </source>
</evidence>
<gene>
    <name evidence="1" type="ORF">AVEN_146255_1</name>
</gene>
<comment type="caution">
    <text evidence="1">The sequence shown here is derived from an EMBL/GenBank/DDBJ whole genome shotgun (WGS) entry which is preliminary data.</text>
</comment>
<evidence type="ECO:0000313" key="1">
    <source>
        <dbReference type="EMBL" id="GBM51603.1"/>
    </source>
</evidence>
<reference evidence="1 2" key="1">
    <citation type="journal article" date="2019" name="Sci. Rep.">
        <title>Orb-weaving spider Araneus ventricosus genome elucidates the spidroin gene catalogue.</title>
        <authorList>
            <person name="Kono N."/>
            <person name="Nakamura H."/>
            <person name="Ohtoshi R."/>
            <person name="Moran D.A.P."/>
            <person name="Shinohara A."/>
            <person name="Yoshida Y."/>
            <person name="Fujiwara M."/>
            <person name="Mori M."/>
            <person name="Tomita M."/>
            <person name="Arakawa K."/>
        </authorList>
    </citation>
    <scope>NUCLEOTIDE SEQUENCE [LARGE SCALE GENOMIC DNA]</scope>
</reference>
<organism evidence="1 2">
    <name type="scientific">Araneus ventricosus</name>
    <name type="common">Orbweaver spider</name>
    <name type="synonym">Epeira ventricosa</name>
    <dbReference type="NCBI Taxonomy" id="182803"/>
    <lineage>
        <taxon>Eukaryota</taxon>
        <taxon>Metazoa</taxon>
        <taxon>Ecdysozoa</taxon>
        <taxon>Arthropoda</taxon>
        <taxon>Chelicerata</taxon>
        <taxon>Arachnida</taxon>
        <taxon>Araneae</taxon>
        <taxon>Araneomorphae</taxon>
        <taxon>Entelegynae</taxon>
        <taxon>Araneoidea</taxon>
        <taxon>Araneidae</taxon>
        <taxon>Araneus</taxon>
    </lineage>
</organism>
<accession>A0A4Y2GDC8</accession>
<dbReference type="Proteomes" id="UP000499080">
    <property type="component" value="Unassembled WGS sequence"/>
</dbReference>
<sequence length="117" mass="13014">MQRRCNCSARALLVNVYIRVPVTALAKQQHSIANSLQCSMSLLDWVYSKRSEPSRLLSVSDEISSSQVVWMVAVAIETGYRTGNPFRVGRSSFNVVTFAHLAPNGKELATPQNQEDE</sequence>
<dbReference type="EMBL" id="BGPR01001344">
    <property type="protein sequence ID" value="GBM51603.1"/>
    <property type="molecule type" value="Genomic_DNA"/>
</dbReference>
<dbReference type="AlphaFoldDB" id="A0A4Y2GDC8"/>
<proteinExistence type="predicted"/>
<protein>
    <submittedName>
        <fullName evidence="1">Uncharacterized protein</fullName>
    </submittedName>
</protein>
<name>A0A4Y2GDC8_ARAVE</name>